<comment type="similarity">
    <text evidence="1">Belongs to the DedA family.</text>
</comment>
<dbReference type="OrthoDB" id="9789113at2"/>
<keyword evidence="2" id="KW-0472">Membrane</keyword>
<feature type="transmembrane region" description="Helical" evidence="2">
    <location>
        <begin position="167"/>
        <end position="183"/>
    </location>
</feature>
<dbReference type="AlphaFoldDB" id="A0A1T4XAD5"/>
<name>A0A1T4XAD5_9CLOT</name>
<dbReference type="InterPro" id="IPR036938">
    <property type="entry name" value="PAP2/HPO_sf"/>
</dbReference>
<feature type="transmembrane region" description="Helical" evidence="2">
    <location>
        <begin position="305"/>
        <end position="327"/>
    </location>
</feature>
<feature type="transmembrane region" description="Helical" evidence="2">
    <location>
        <begin position="374"/>
        <end position="397"/>
    </location>
</feature>
<dbReference type="RefSeq" id="WP_078696186.1">
    <property type="nucleotide sequence ID" value="NZ_FUYH01000007.1"/>
</dbReference>
<evidence type="ECO:0000256" key="1">
    <source>
        <dbReference type="ARBA" id="ARBA00010792"/>
    </source>
</evidence>
<keyword evidence="5" id="KW-1185">Reference proteome</keyword>
<reference evidence="5" key="1">
    <citation type="submission" date="2017-02" db="EMBL/GenBank/DDBJ databases">
        <authorList>
            <person name="Varghese N."/>
            <person name="Submissions S."/>
        </authorList>
    </citation>
    <scope>NUCLEOTIDE SEQUENCE [LARGE SCALE GENOMIC DNA]</scope>
    <source>
        <strain evidence="5">USBA 833</strain>
    </source>
</reference>
<keyword evidence="2" id="KW-1133">Transmembrane helix</keyword>
<feature type="transmembrane region" description="Helical" evidence="2">
    <location>
        <begin position="51"/>
        <end position="72"/>
    </location>
</feature>
<dbReference type="Gene3D" id="1.20.144.10">
    <property type="entry name" value="Phosphatidic acid phosphatase type 2/haloperoxidase"/>
    <property type="match status" value="2"/>
</dbReference>
<feature type="domain" description="Phosphatidic acid phosphatase type 2/haloperoxidase" evidence="3">
    <location>
        <begin position="306"/>
        <end position="418"/>
    </location>
</feature>
<dbReference type="STRING" id="1147123.SAMN05443428_10735"/>
<feature type="transmembrane region" description="Helical" evidence="2">
    <location>
        <begin position="403"/>
        <end position="424"/>
    </location>
</feature>
<dbReference type="CDD" id="cd03392">
    <property type="entry name" value="PAP2_like_2"/>
    <property type="match status" value="1"/>
</dbReference>
<dbReference type="PANTHER" id="PTHR42709">
    <property type="entry name" value="ALKALINE PHOSPHATASE LIKE PROTEIN"/>
    <property type="match status" value="1"/>
</dbReference>
<evidence type="ECO:0000259" key="3">
    <source>
        <dbReference type="SMART" id="SM00014"/>
    </source>
</evidence>
<feature type="transmembrane region" description="Helical" evidence="2">
    <location>
        <begin position="12"/>
        <end position="31"/>
    </location>
</feature>
<dbReference type="SUPFAM" id="SSF48317">
    <property type="entry name" value="Acid phosphatase/Vanadium-dependent haloperoxidase"/>
    <property type="match status" value="1"/>
</dbReference>
<dbReference type="Proteomes" id="UP000190105">
    <property type="component" value="Unassembled WGS sequence"/>
</dbReference>
<dbReference type="InterPro" id="IPR051311">
    <property type="entry name" value="DedA_domain"/>
</dbReference>
<dbReference type="GO" id="GO:0005886">
    <property type="term" value="C:plasma membrane"/>
    <property type="evidence" value="ECO:0007669"/>
    <property type="project" value="TreeGrafter"/>
</dbReference>
<keyword evidence="2" id="KW-0812">Transmembrane</keyword>
<accession>A0A1T4XAD5</accession>
<feature type="transmembrane region" description="Helical" evidence="2">
    <location>
        <begin position="273"/>
        <end position="298"/>
    </location>
</feature>
<proteinExistence type="inferred from homology"/>
<protein>
    <submittedName>
        <fullName evidence="4">Undecaprenyl-diphosphatase</fullName>
    </submittedName>
</protein>
<dbReference type="Pfam" id="PF01569">
    <property type="entry name" value="PAP2"/>
    <property type="match status" value="1"/>
</dbReference>
<dbReference type="EMBL" id="FUYH01000007">
    <property type="protein sequence ID" value="SKA86075.1"/>
    <property type="molecule type" value="Genomic_DNA"/>
</dbReference>
<gene>
    <name evidence="4" type="ORF">SAMN05443428_10735</name>
</gene>
<evidence type="ECO:0000313" key="4">
    <source>
        <dbReference type="EMBL" id="SKA86075.1"/>
    </source>
</evidence>
<organism evidence="4 5">
    <name type="scientific">Caloramator quimbayensis</name>
    <dbReference type="NCBI Taxonomy" id="1147123"/>
    <lineage>
        <taxon>Bacteria</taxon>
        <taxon>Bacillati</taxon>
        <taxon>Bacillota</taxon>
        <taxon>Clostridia</taxon>
        <taxon>Eubacteriales</taxon>
        <taxon>Clostridiaceae</taxon>
        <taxon>Caloramator</taxon>
    </lineage>
</organism>
<dbReference type="PANTHER" id="PTHR42709:SF11">
    <property type="entry name" value="DEDA FAMILY PROTEIN"/>
    <property type="match status" value="1"/>
</dbReference>
<dbReference type="Pfam" id="PF09335">
    <property type="entry name" value="VTT_dom"/>
    <property type="match status" value="1"/>
</dbReference>
<evidence type="ECO:0000313" key="5">
    <source>
        <dbReference type="Proteomes" id="UP000190105"/>
    </source>
</evidence>
<feature type="transmembrane region" description="Helical" evidence="2">
    <location>
        <begin position="221"/>
        <end position="240"/>
    </location>
</feature>
<dbReference type="InterPro" id="IPR032816">
    <property type="entry name" value="VTT_dom"/>
</dbReference>
<dbReference type="InterPro" id="IPR000326">
    <property type="entry name" value="PAP2/HPO"/>
</dbReference>
<dbReference type="SMART" id="SM00014">
    <property type="entry name" value="acidPPc"/>
    <property type="match status" value="1"/>
</dbReference>
<evidence type="ECO:0000256" key="2">
    <source>
        <dbReference type="SAM" id="Phobius"/>
    </source>
</evidence>
<feature type="transmembrane region" description="Helical" evidence="2">
    <location>
        <begin position="347"/>
        <end position="367"/>
    </location>
</feature>
<sequence length="434" mass="49952">MNGFLNRFVELVQSYGIIGLISLSFAESSFFPIPPDVLLLPMAFMNRSLAILYALLTTLSSTLGGIFGHFLGRKFGKPLLKKLFKEDKIEKVENYFNKYGGWAVGIAGFTPIPYKIFTISAGAFGVRLSIFTVSSLIGRGARFFLEGLIIFFFGDTAKFYLTNYFEIITISLTLFIALIYYIVRKVSKGKNPLYMVIVKRIKRIMDAVSRLHKRYKKYDEAAFILYTSISISFIMLFSFLELSDDYFERGSWAFDIKIMDMVLRNRNQILNKFFIAITSIGNFNCMFILTIAVMIILAYKNRKKLSLYFAINTTGVWIFNELLKIIFKRTRPTGLNIIKVRGYSFPSGHAMIFLCWSIILIYILYIIKLKKEKFYLYSIVLIIISFAVGISRIYLGVHYPSDVVAGWISGMLWASSSIAIHRMLMYKGEFKYKK</sequence>